<evidence type="ECO:0000256" key="9">
    <source>
        <dbReference type="ARBA" id="ARBA00023004"/>
    </source>
</evidence>
<dbReference type="InterPro" id="IPR000701">
    <property type="entry name" value="SuccDH_FuR_B_TM-su"/>
</dbReference>
<dbReference type="Proteomes" id="UP000095401">
    <property type="component" value="Chromosome"/>
</dbReference>
<feature type="transmembrane region" description="Helical" evidence="13">
    <location>
        <begin position="20"/>
        <end position="40"/>
    </location>
</feature>
<dbReference type="EMBL" id="CP017415">
    <property type="protein sequence ID" value="AOU98135.1"/>
    <property type="molecule type" value="Genomic_DNA"/>
</dbReference>
<dbReference type="GO" id="GO:0016020">
    <property type="term" value="C:membrane"/>
    <property type="evidence" value="ECO:0007669"/>
    <property type="project" value="UniProtKB-SubCell"/>
</dbReference>
<evidence type="ECO:0000256" key="8">
    <source>
        <dbReference type="ARBA" id="ARBA00022989"/>
    </source>
</evidence>
<reference evidence="15" key="1">
    <citation type="submission" date="2016-09" db="EMBL/GenBank/DDBJ databases">
        <title>Acidihalobacter prosperus F5.</title>
        <authorList>
            <person name="Khaleque H.N."/>
            <person name="Ramsay J.P."/>
            <person name="Kaksonen A.H."/>
            <person name="Boxall N.J."/>
            <person name="Watkin E.L.J."/>
        </authorList>
    </citation>
    <scope>NUCLEOTIDE SEQUENCE [LARGE SCALE GENOMIC DNA]</scope>
    <source>
        <strain evidence="15">F5</strain>
    </source>
</reference>
<dbReference type="CDD" id="cd03499">
    <property type="entry name" value="SQR_TypeC_SdhC"/>
    <property type="match status" value="1"/>
</dbReference>
<sequence>MNARPVYLDLRRIRLPLPGVISFAHRVSGIVLFIGIPFALDVLELSLSGNAGFSKAHDWLASPWLAPFLLLAVWSLCHHLLAGIRFLFMDIDVGVDKRSSHLSAAWVGGLALVIAGALLLEFYL</sequence>
<dbReference type="PIRSF" id="PIRSF000178">
    <property type="entry name" value="SDH_cyt_b560"/>
    <property type="match status" value="1"/>
</dbReference>
<evidence type="ECO:0000256" key="6">
    <source>
        <dbReference type="ARBA" id="ARBA00022692"/>
    </source>
</evidence>
<evidence type="ECO:0000256" key="13">
    <source>
        <dbReference type="SAM" id="Phobius"/>
    </source>
</evidence>
<keyword evidence="7 12" id="KW-0479">Metal-binding</keyword>
<evidence type="ECO:0000256" key="12">
    <source>
        <dbReference type="PIRSR" id="PIRSR000178-1"/>
    </source>
</evidence>
<comment type="similarity">
    <text evidence="3">Belongs to the cytochrome b560 family.</text>
</comment>
<dbReference type="GO" id="GO:0006099">
    <property type="term" value="P:tricarboxylic acid cycle"/>
    <property type="evidence" value="ECO:0007669"/>
    <property type="project" value="InterPro"/>
</dbReference>
<keyword evidence="9 12" id="KW-0408">Iron</keyword>
<evidence type="ECO:0000256" key="4">
    <source>
        <dbReference type="ARBA" id="ARBA00020076"/>
    </source>
</evidence>
<comment type="subunit">
    <text evidence="11">Part of an enzyme complex containing four subunits: a flavoprotein, an iron-sulfur protein, plus two membrane-anchoring proteins, SdhC and SdhD. The complex can form homotrimers.</text>
</comment>
<evidence type="ECO:0000256" key="5">
    <source>
        <dbReference type="ARBA" id="ARBA00022617"/>
    </source>
</evidence>
<comment type="cofactor">
    <cofactor evidence="12">
        <name>heme</name>
        <dbReference type="ChEBI" id="CHEBI:30413"/>
    </cofactor>
    <text evidence="12">The heme is bound between the two transmembrane subunits.</text>
</comment>
<feature type="transmembrane region" description="Helical" evidence="13">
    <location>
        <begin position="64"/>
        <end position="88"/>
    </location>
</feature>
<evidence type="ECO:0000256" key="10">
    <source>
        <dbReference type="ARBA" id="ARBA00023136"/>
    </source>
</evidence>
<evidence type="ECO:0000256" key="1">
    <source>
        <dbReference type="ARBA" id="ARBA00004050"/>
    </source>
</evidence>
<comment type="subcellular location">
    <subcellularLocation>
        <location evidence="2">Membrane</location>
        <topology evidence="2">Multi-pass membrane protein</topology>
    </subcellularLocation>
</comment>
<dbReference type="AlphaFoldDB" id="A0A1D8IP10"/>
<keyword evidence="5 12" id="KW-0349">Heme</keyword>
<accession>A0A1D8IP10</accession>
<dbReference type="SUPFAM" id="SSF81343">
    <property type="entry name" value="Fumarate reductase respiratory complex transmembrane subunits"/>
    <property type="match status" value="1"/>
</dbReference>
<dbReference type="GO" id="GO:0009055">
    <property type="term" value="F:electron transfer activity"/>
    <property type="evidence" value="ECO:0007669"/>
    <property type="project" value="InterPro"/>
</dbReference>
<keyword evidence="10 13" id="KW-0472">Membrane</keyword>
<evidence type="ECO:0000256" key="7">
    <source>
        <dbReference type="ARBA" id="ARBA00022723"/>
    </source>
</evidence>
<feature type="binding site" description="axial binding residue" evidence="12">
    <location>
        <position position="79"/>
    </location>
    <ligand>
        <name>heme</name>
        <dbReference type="ChEBI" id="CHEBI:30413"/>
        <note>ligand shared with second transmembrane subunit</note>
    </ligand>
    <ligandPart>
        <name>Fe</name>
        <dbReference type="ChEBI" id="CHEBI:18248"/>
    </ligandPart>
</feature>
<dbReference type="NCBIfam" id="TIGR02970">
    <property type="entry name" value="succ_dehyd_cytB"/>
    <property type="match status" value="1"/>
</dbReference>
<organism evidence="14 15">
    <name type="scientific">Acidihalobacter yilgarnensis</name>
    <dbReference type="NCBI Taxonomy" id="2819280"/>
    <lineage>
        <taxon>Bacteria</taxon>
        <taxon>Pseudomonadati</taxon>
        <taxon>Pseudomonadota</taxon>
        <taxon>Gammaproteobacteria</taxon>
        <taxon>Chromatiales</taxon>
        <taxon>Ectothiorhodospiraceae</taxon>
        <taxon>Acidihalobacter</taxon>
    </lineage>
</organism>
<name>A0A1D8IP10_9GAMM</name>
<evidence type="ECO:0000313" key="14">
    <source>
        <dbReference type="EMBL" id="AOU98135.1"/>
    </source>
</evidence>
<dbReference type="InterPro" id="IPR034804">
    <property type="entry name" value="SQR/QFR_C/D"/>
</dbReference>
<protein>
    <recommendedName>
        <fullName evidence="4">Succinate dehydrogenase cytochrome b556 subunit</fullName>
    </recommendedName>
</protein>
<evidence type="ECO:0000256" key="3">
    <source>
        <dbReference type="ARBA" id="ARBA00007244"/>
    </source>
</evidence>
<dbReference type="Gene3D" id="1.20.1300.10">
    <property type="entry name" value="Fumarate reductase/succinate dehydrogenase, transmembrane subunit"/>
    <property type="match status" value="1"/>
</dbReference>
<keyword evidence="15" id="KW-1185">Reference proteome</keyword>
<feature type="transmembrane region" description="Helical" evidence="13">
    <location>
        <begin position="100"/>
        <end position="120"/>
    </location>
</feature>
<evidence type="ECO:0000256" key="2">
    <source>
        <dbReference type="ARBA" id="ARBA00004141"/>
    </source>
</evidence>
<proteinExistence type="inferred from homology"/>
<dbReference type="InterPro" id="IPR014314">
    <property type="entry name" value="Succ_DH_cytb556"/>
</dbReference>
<dbReference type="Pfam" id="PF01127">
    <property type="entry name" value="Sdh_cyt"/>
    <property type="match status" value="1"/>
</dbReference>
<gene>
    <name evidence="14" type="ORF">BI364_09350</name>
</gene>
<keyword evidence="6 13" id="KW-0812">Transmembrane</keyword>
<evidence type="ECO:0000256" key="11">
    <source>
        <dbReference type="ARBA" id="ARBA00025912"/>
    </source>
</evidence>
<dbReference type="GO" id="GO:0046872">
    <property type="term" value="F:metal ion binding"/>
    <property type="evidence" value="ECO:0007669"/>
    <property type="project" value="UniProtKB-KW"/>
</dbReference>
<dbReference type="PROSITE" id="PS01000">
    <property type="entry name" value="SDH_CYT_1"/>
    <property type="match status" value="1"/>
</dbReference>
<comment type="function">
    <text evidence="1">Membrane-anchoring subunit of succinate dehydrogenase (SDH).</text>
</comment>
<dbReference type="KEGG" id="aprs:BI364_09350"/>
<dbReference type="InterPro" id="IPR018495">
    <property type="entry name" value="Succ_DH_cyt_bsu_CS"/>
</dbReference>
<keyword evidence="8 13" id="KW-1133">Transmembrane helix</keyword>
<evidence type="ECO:0000313" key="15">
    <source>
        <dbReference type="Proteomes" id="UP000095401"/>
    </source>
</evidence>
<dbReference type="RefSeq" id="WP_070078511.1">
    <property type="nucleotide sequence ID" value="NZ_CP017415.1"/>
</dbReference>